<proteinExistence type="predicted"/>
<dbReference type="Proteomes" id="UP000092555">
    <property type="component" value="Unassembled WGS sequence"/>
</dbReference>
<dbReference type="OrthoDB" id="4021409at2759"/>
<protein>
    <submittedName>
        <fullName evidence="1">Uncharacterized protein</fullName>
    </submittedName>
</protein>
<comment type="caution">
    <text evidence="1">The sequence shown here is derived from an EMBL/GenBank/DDBJ whole genome shotgun (WGS) entry which is preliminary data.</text>
</comment>
<dbReference type="RefSeq" id="XP_018711934.1">
    <property type="nucleotide sequence ID" value="XM_018858299.1"/>
</dbReference>
<dbReference type="EMBL" id="LXTC01000003">
    <property type="protein sequence ID" value="OBA21424.1"/>
    <property type="molecule type" value="Genomic_DNA"/>
</dbReference>
<name>A0A1A0HBB4_9ASCO</name>
<feature type="non-terminal residue" evidence="1">
    <location>
        <position position="341"/>
    </location>
</feature>
<organism evidence="1 2">
    <name type="scientific">Metschnikowia bicuspidata var. bicuspidata NRRL YB-4993</name>
    <dbReference type="NCBI Taxonomy" id="869754"/>
    <lineage>
        <taxon>Eukaryota</taxon>
        <taxon>Fungi</taxon>
        <taxon>Dikarya</taxon>
        <taxon>Ascomycota</taxon>
        <taxon>Saccharomycotina</taxon>
        <taxon>Pichiomycetes</taxon>
        <taxon>Metschnikowiaceae</taxon>
        <taxon>Metschnikowia</taxon>
    </lineage>
</organism>
<gene>
    <name evidence="1" type="ORF">METBIDRAFT_56149</name>
</gene>
<keyword evidence="2" id="KW-1185">Reference proteome</keyword>
<evidence type="ECO:0000313" key="1">
    <source>
        <dbReference type="EMBL" id="OBA21424.1"/>
    </source>
</evidence>
<reference evidence="1 2" key="1">
    <citation type="submission" date="2016-05" db="EMBL/GenBank/DDBJ databases">
        <title>Comparative genomics of biotechnologically important yeasts.</title>
        <authorList>
            <consortium name="DOE Joint Genome Institute"/>
            <person name="Riley R."/>
            <person name="Haridas S."/>
            <person name="Wolfe K.H."/>
            <person name="Lopes M.R."/>
            <person name="Hittinger C.T."/>
            <person name="Goker M."/>
            <person name="Salamov A."/>
            <person name="Wisecaver J."/>
            <person name="Long T.M."/>
            <person name="Aerts A.L."/>
            <person name="Barry K."/>
            <person name="Choi C."/>
            <person name="Clum A."/>
            <person name="Coughlan A.Y."/>
            <person name="Deshpande S."/>
            <person name="Douglass A.P."/>
            <person name="Hanson S.J."/>
            <person name="Klenk H.-P."/>
            <person name="LaButti K."/>
            <person name="Lapidus A."/>
            <person name="Lindquist E."/>
            <person name="Lipzen A."/>
            <person name="Meier-kolthoff J.P."/>
            <person name="Ohm R.A."/>
            <person name="Otillar R.P."/>
            <person name="Pangilinan J."/>
            <person name="Peng Y."/>
            <person name="Rokas A."/>
            <person name="Rosa C.A."/>
            <person name="Scheuner C."/>
            <person name="Sibirny A.A."/>
            <person name="Slot J.C."/>
            <person name="Stielow J.B."/>
            <person name="Sun H."/>
            <person name="Kurtzman C.P."/>
            <person name="Blackwell M."/>
            <person name="Grigoriev I.V."/>
            <person name="Jeffries T.W."/>
        </authorList>
    </citation>
    <scope>NUCLEOTIDE SEQUENCE [LARGE SCALE GENOMIC DNA]</scope>
    <source>
        <strain evidence="1 2">NRRL YB-4993</strain>
    </source>
</reference>
<sequence>MVSLFDISTQKPFWSHLSTGVPTLDLMLRLQSDALLDLQSVPANSAFSAVLCSLVASHLLLSPELKVVVLETLNAFPWLILEQHPSFDAAWVDQGRLVSYHVPTFAQLYAFFAFMPLQEVEPGSVLVAVTNFHETIEFYRLQISATHEELLLKHQIDKNRCFLEHMPKAMEEGLDAIALPQVPLIARENPYTKAQNHLNGLILMMSDFAFKFSAVVLLAGHLEPKFLPISQIPISQGPTSQNTSFHSKDSSRQVLQPVTLGPSSSEKPNLAESKITARWVFYNDWFDKSPYFARQHKQLGDLHRFFVSVVKVSYLNGVNNINDPVYFHHSKHPMFFDQEDM</sequence>
<dbReference type="GeneID" id="30031275"/>
<evidence type="ECO:0000313" key="2">
    <source>
        <dbReference type="Proteomes" id="UP000092555"/>
    </source>
</evidence>
<dbReference type="AlphaFoldDB" id="A0A1A0HBB4"/>
<accession>A0A1A0HBB4</accession>